<accession>A0A0V0QWW3</accession>
<dbReference type="OrthoDB" id="297597at2759"/>
<dbReference type="OMA" id="GFCKTET"/>
<reference evidence="1 2" key="1">
    <citation type="journal article" date="2015" name="Sci. Rep.">
        <title>Genome of the facultative scuticociliatosis pathogen Pseudocohnilembus persalinus provides insight into its virulence through horizontal gene transfer.</title>
        <authorList>
            <person name="Xiong J."/>
            <person name="Wang G."/>
            <person name="Cheng J."/>
            <person name="Tian M."/>
            <person name="Pan X."/>
            <person name="Warren A."/>
            <person name="Jiang C."/>
            <person name="Yuan D."/>
            <person name="Miao W."/>
        </authorList>
    </citation>
    <scope>NUCLEOTIDE SEQUENCE [LARGE SCALE GENOMIC DNA]</scope>
    <source>
        <strain evidence="1">36N120E</strain>
    </source>
</reference>
<organism evidence="1 2">
    <name type="scientific">Pseudocohnilembus persalinus</name>
    <name type="common">Ciliate</name>
    <dbReference type="NCBI Taxonomy" id="266149"/>
    <lineage>
        <taxon>Eukaryota</taxon>
        <taxon>Sar</taxon>
        <taxon>Alveolata</taxon>
        <taxon>Ciliophora</taxon>
        <taxon>Intramacronucleata</taxon>
        <taxon>Oligohymenophorea</taxon>
        <taxon>Scuticociliatia</taxon>
        <taxon>Philasterida</taxon>
        <taxon>Pseudocohnilembidae</taxon>
        <taxon>Pseudocohnilembus</taxon>
    </lineage>
</organism>
<evidence type="ECO:0000313" key="2">
    <source>
        <dbReference type="Proteomes" id="UP000054937"/>
    </source>
</evidence>
<evidence type="ECO:0000313" key="1">
    <source>
        <dbReference type="EMBL" id="KRX06731.1"/>
    </source>
</evidence>
<protein>
    <submittedName>
        <fullName evidence="1">Uncharacterized protein</fullName>
    </submittedName>
</protein>
<name>A0A0V0QWW3_PSEPJ</name>
<comment type="caution">
    <text evidence="1">The sequence shown here is derived from an EMBL/GenBank/DDBJ whole genome shotgun (WGS) entry which is preliminary data.</text>
</comment>
<dbReference type="Proteomes" id="UP000054937">
    <property type="component" value="Unassembled WGS sequence"/>
</dbReference>
<keyword evidence="2" id="KW-1185">Reference proteome</keyword>
<dbReference type="InParanoid" id="A0A0V0QWW3"/>
<sequence>MKLTRNLRKFFSTSKQNTLPPKLEDPTFYTENQEKSMSHTGVQSYKFNFNKKEVTIYGLPQNLDSELLQSQYIQELSETAVNVDKSKNNLFQIDPSLHLFEKRKVIKQIQKQTQFSGHAVDDLSLVNPTIPSNIFELDMEPYLLELTRAKEEDIQELYEIIKNKDYEKAKETHEFFNGRNQEILETEEGQKMYEELCQTIQQKIFNKKPDQPYNDYMTLIVLSLLRGNKIILGDVPQLYFRLLLASKIDLPYLREIFKQMLQFQKDNDIQQVEGIYNILMGQIFQQPVDFYLYYLIQQQTFRDDVDSLSCYVSQQHIEPLKIISQYYGEEGFCKTETFQQFMQIHKADSSQTSYDAEAIEKHALLEVIFGTDLWNQSFIVNQFPYISEDYLALTENDKIQIQKIYFTQLQKYQKLKEKILA</sequence>
<gene>
    <name evidence="1" type="ORF">PPERSA_09133</name>
</gene>
<proteinExistence type="predicted"/>
<dbReference type="AlphaFoldDB" id="A0A0V0QWW3"/>
<dbReference type="EMBL" id="LDAU01000092">
    <property type="protein sequence ID" value="KRX06731.1"/>
    <property type="molecule type" value="Genomic_DNA"/>
</dbReference>